<sequence length="360" mass="39293">MKKIFNIFIFITLGLLLASCEKDTGVDVPAKKMKVIESNVLFEQEGGTGYIKLEAEESVTATTEQDWIGISVSGKTITVSVGANNNIGGRNGVVVIKSGSETIEMAVMQLSALFRLVNAEDADSVFPLVGETRDIPYSGNASFTLSPQDSWVRVEAVTVEGNKYLRVTVDPNSEERTSKIVVAITYEDGHQDQKTINITQELLYADLLGEWEMTYNTSASGTVDYNKDLIFSEAEVDNQYDVTGLGLNSTMRVVYNTSNKNLEIYPSQDMGPDPNNSSRRLSILLYSLPGNITWGAAYYYKGVKDSNPNDVSFTFTDSGTWSGYSVCGLYGVSTSVIPVASGTYSALAALHHYNISIVKK</sequence>
<evidence type="ECO:0000313" key="2">
    <source>
        <dbReference type="EMBL" id="MBB4037392.1"/>
    </source>
</evidence>
<dbReference type="InterPro" id="IPR024361">
    <property type="entry name" value="BACON"/>
</dbReference>
<feature type="domain" description="BACON" evidence="1">
    <location>
        <begin position="146"/>
        <end position="201"/>
    </location>
</feature>
<organism evidence="2 3">
    <name type="scientific">Dysgonomonas hofstadii</name>
    <dbReference type="NCBI Taxonomy" id="637886"/>
    <lineage>
        <taxon>Bacteria</taxon>
        <taxon>Pseudomonadati</taxon>
        <taxon>Bacteroidota</taxon>
        <taxon>Bacteroidia</taxon>
        <taxon>Bacteroidales</taxon>
        <taxon>Dysgonomonadaceae</taxon>
        <taxon>Dysgonomonas</taxon>
    </lineage>
</organism>
<dbReference type="InterPro" id="IPR013783">
    <property type="entry name" value="Ig-like_fold"/>
</dbReference>
<dbReference type="EMBL" id="JACIEP010000013">
    <property type="protein sequence ID" value="MBB4037392.1"/>
    <property type="molecule type" value="Genomic_DNA"/>
</dbReference>
<gene>
    <name evidence="2" type="ORF">GGR21_003309</name>
</gene>
<proteinExistence type="predicted"/>
<comment type="caution">
    <text evidence="2">The sequence shown here is derived from an EMBL/GenBank/DDBJ whole genome shotgun (WGS) entry which is preliminary data.</text>
</comment>
<reference evidence="2 3" key="1">
    <citation type="submission" date="2020-08" db="EMBL/GenBank/DDBJ databases">
        <title>Genomic Encyclopedia of Type Strains, Phase IV (KMG-IV): sequencing the most valuable type-strain genomes for metagenomic binning, comparative biology and taxonomic classification.</title>
        <authorList>
            <person name="Goeker M."/>
        </authorList>
    </citation>
    <scope>NUCLEOTIDE SEQUENCE [LARGE SCALE GENOMIC DNA]</scope>
    <source>
        <strain evidence="2 3">DSM 104969</strain>
    </source>
</reference>
<dbReference type="PROSITE" id="PS51257">
    <property type="entry name" value="PROKAR_LIPOPROTEIN"/>
    <property type="match status" value="1"/>
</dbReference>
<dbReference type="Proteomes" id="UP000555103">
    <property type="component" value="Unassembled WGS sequence"/>
</dbReference>
<name>A0A840CY94_9BACT</name>
<dbReference type="Pfam" id="PF13004">
    <property type="entry name" value="BACON"/>
    <property type="match status" value="1"/>
</dbReference>
<dbReference type="AlphaFoldDB" id="A0A840CY94"/>
<accession>A0A840CY94</accession>
<evidence type="ECO:0000313" key="3">
    <source>
        <dbReference type="Proteomes" id="UP000555103"/>
    </source>
</evidence>
<dbReference type="Gene3D" id="2.60.40.10">
    <property type="entry name" value="Immunoglobulins"/>
    <property type="match status" value="2"/>
</dbReference>
<dbReference type="RefSeq" id="WP_183308232.1">
    <property type="nucleotide sequence ID" value="NZ_JACIEP010000013.1"/>
</dbReference>
<dbReference type="CDD" id="cd14948">
    <property type="entry name" value="BACON"/>
    <property type="match status" value="1"/>
</dbReference>
<keyword evidence="3" id="KW-1185">Reference proteome</keyword>
<protein>
    <recommendedName>
        <fullName evidence="1">BACON domain-containing protein</fullName>
    </recommendedName>
</protein>
<evidence type="ECO:0000259" key="1">
    <source>
        <dbReference type="Pfam" id="PF13004"/>
    </source>
</evidence>